<proteinExistence type="predicted"/>
<organism evidence="1 2">
    <name type="scientific">Pluteus cervinus</name>
    <dbReference type="NCBI Taxonomy" id="181527"/>
    <lineage>
        <taxon>Eukaryota</taxon>
        <taxon>Fungi</taxon>
        <taxon>Dikarya</taxon>
        <taxon>Basidiomycota</taxon>
        <taxon>Agaricomycotina</taxon>
        <taxon>Agaricomycetes</taxon>
        <taxon>Agaricomycetidae</taxon>
        <taxon>Agaricales</taxon>
        <taxon>Pluteineae</taxon>
        <taxon>Pluteaceae</taxon>
        <taxon>Pluteus</taxon>
    </lineage>
</organism>
<sequence>MTDRRNRINEDLMEMLQMLKYSIRGGRSLDFSAGTSRPDIIAHLEHTDTILDSIPDDIDAYVQSLLSQCNVE</sequence>
<keyword evidence="2" id="KW-1185">Reference proteome</keyword>
<evidence type="ECO:0000313" key="1">
    <source>
        <dbReference type="EMBL" id="TFK68775.1"/>
    </source>
</evidence>
<name>A0ACD3AST4_9AGAR</name>
<protein>
    <submittedName>
        <fullName evidence="1">Uncharacterized protein</fullName>
    </submittedName>
</protein>
<dbReference type="Proteomes" id="UP000308600">
    <property type="component" value="Unassembled WGS sequence"/>
</dbReference>
<gene>
    <name evidence="1" type="ORF">BDN72DRAFT_768792</name>
</gene>
<evidence type="ECO:0000313" key="2">
    <source>
        <dbReference type="Proteomes" id="UP000308600"/>
    </source>
</evidence>
<reference evidence="1 2" key="1">
    <citation type="journal article" date="2019" name="Nat. Ecol. Evol.">
        <title>Megaphylogeny resolves global patterns of mushroom evolution.</title>
        <authorList>
            <person name="Varga T."/>
            <person name="Krizsan K."/>
            <person name="Foldi C."/>
            <person name="Dima B."/>
            <person name="Sanchez-Garcia M."/>
            <person name="Sanchez-Ramirez S."/>
            <person name="Szollosi G.J."/>
            <person name="Szarkandi J.G."/>
            <person name="Papp V."/>
            <person name="Albert L."/>
            <person name="Andreopoulos W."/>
            <person name="Angelini C."/>
            <person name="Antonin V."/>
            <person name="Barry K.W."/>
            <person name="Bougher N.L."/>
            <person name="Buchanan P."/>
            <person name="Buyck B."/>
            <person name="Bense V."/>
            <person name="Catcheside P."/>
            <person name="Chovatia M."/>
            <person name="Cooper J."/>
            <person name="Damon W."/>
            <person name="Desjardin D."/>
            <person name="Finy P."/>
            <person name="Geml J."/>
            <person name="Haridas S."/>
            <person name="Hughes K."/>
            <person name="Justo A."/>
            <person name="Karasinski D."/>
            <person name="Kautmanova I."/>
            <person name="Kiss B."/>
            <person name="Kocsube S."/>
            <person name="Kotiranta H."/>
            <person name="LaButti K.M."/>
            <person name="Lechner B.E."/>
            <person name="Liimatainen K."/>
            <person name="Lipzen A."/>
            <person name="Lukacs Z."/>
            <person name="Mihaltcheva S."/>
            <person name="Morgado L.N."/>
            <person name="Niskanen T."/>
            <person name="Noordeloos M.E."/>
            <person name="Ohm R.A."/>
            <person name="Ortiz-Santana B."/>
            <person name="Ovrebo C."/>
            <person name="Racz N."/>
            <person name="Riley R."/>
            <person name="Savchenko A."/>
            <person name="Shiryaev A."/>
            <person name="Soop K."/>
            <person name="Spirin V."/>
            <person name="Szebenyi C."/>
            <person name="Tomsovsky M."/>
            <person name="Tulloss R.E."/>
            <person name="Uehling J."/>
            <person name="Grigoriev I.V."/>
            <person name="Vagvolgyi C."/>
            <person name="Papp T."/>
            <person name="Martin F.M."/>
            <person name="Miettinen O."/>
            <person name="Hibbett D.S."/>
            <person name="Nagy L.G."/>
        </authorList>
    </citation>
    <scope>NUCLEOTIDE SEQUENCE [LARGE SCALE GENOMIC DNA]</scope>
    <source>
        <strain evidence="1 2">NL-1719</strain>
    </source>
</reference>
<accession>A0ACD3AST4</accession>
<dbReference type="EMBL" id="ML208344">
    <property type="protein sequence ID" value="TFK68775.1"/>
    <property type="molecule type" value="Genomic_DNA"/>
</dbReference>